<name>X0SIT9_9ZZZZ</name>
<accession>X0SIT9</accession>
<protein>
    <submittedName>
        <fullName evidence="1">Uncharacterized protein</fullName>
    </submittedName>
</protein>
<proteinExistence type="predicted"/>
<sequence length="181" mass="19577">MACGITSGVSVTCDDLRRVGGVNKRAFIFNLSDVTGYTLTVEGCISAITFDVATGLYEFDSRKFAHSGGYSVQSGGEGGNKFYQHDVQLKMFSTTCLDDQTLEDLLVANVGIILETANQEFKLFGTYNGMSEESGQQNTGQVGASDVSDTLIFQGEEKGMPKHVLDTDYETTKTYLEGLVV</sequence>
<evidence type="ECO:0000313" key="1">
    <source>
        <dbReference type="EMBL" id="GAF80929.1"/>
    </source>
</evidence>
<dbReference type="EMBL" id="BARS01005936">
    <property type="protein sequence ID" value="GAF80929.1"/>
    <property type="molecule type" value="Genomic_DNA"/>
</dbReference>
<reference evidence="1" key="1">
    <citation type="journal article" date="2014" name="Front. Microbiol.">
        <title>High frequency of phylogenetically diverse reductive dehalogenase-homologous genes in deep subseafloor sedimentary metagenomes.</title>
        <authorList>
            <person name="Kawai M."/>
            <person name="Futagami T."/>
            <person name="Toyoda A."/>
            <person name="Takaki Y."/>
            <person name="Nishi S."/>
            <person name="Hori S."/>
            <person name="Arai W."/>
            <person name="Tsubouchi T."/>
            <person name="Morono Y."/>
            <person name="Uchiyama I."/>
            <person name="Ito T."/>
            <person name="Fujiyama A."/>
            <person name="Inagaki F."/>
            <person name="Takami H."/>
        </authorList>
    </citation>
    <scope>NUCLEOTIDE SEQUENCE</scope>
    <source>
        <strain evidence="1">Expedition CK06-06</strain>
    </source>
</reference>
<gene>
    <name evidence="1" type="ORF">S01H1_11637</name>
</gene>
<organism evidence="1">
    <name type="scientific">marine sediment metagenome</name>
    <dbReference type="NCBI Taxonomy" id="412755"/>
    <lineage>
        <taxon>unclassified sequences</taxon>
        <taxon>metagenomes</taxon>
        <taxon>ecological metagenomes</taxon>
    </lineage>
</organism>
<dbReference type="AlphaFoldDB" id="X0SIT9"/>
<comment type="caution">
    <text evidence="1">The sequence shown here is derived from an EMBL/GenBank/DDBJ whole genome shotgun (WGS) entry which is preliminary data.</text>
</comment>